<dbReference type="EMBL" id="JAHRIO010092870">
    <property type="protein sequence ID" value="MEQ2189423.1"/>
    <property type="molecule type" value="Genomic_DNA"/>
</dbReference>
<dbReference type="SMART" id="SM00129">
    <property type="entry name" value="KISc"/>
    <property type="match status" value="1"/>
</dbReference>
<evidence type="ECO:0000256" key="5">
    <source>
        <dbReference type="ARBA" id="ARBA00022840"/>
    </source>
</evidence>
<dbReference type="InterPro" id="IPR027417">
    <property type="entry name" value="P-loop_NTPase"/>
</dbReference>
<evidence type="ECO:0000259" key="10">
    <source>
        <dbReference type="PROSITE" id="PS50067"/>
    </source>
</evidence>
<proteinExistence type="inferred from homology"/>
<evidence type="ECO:0000256" key="4">
    <source>
        <dbReference type="ARBA" id="ARBA00022741"/>
    </source>
</evidence>
<dbReference type="InterPro" id="IPR001752">
    <property type="entry name" value="Kinesin_motor_dom"/>
</dbReference>
<comment type="similarity">
    <text evidence="9">Belongs to the TRAFAC class myosin-kinesin ATPase superfamily. Kinesin family.</text>
</comment>
<evidence type="ECO:0000256" key="3">
    <source>
        <dbReference type="ARBA" id="ARBA00022553"/>
    </source>
</evidence>
<feature type="domain" description="Kinesin motor" evidence="10">
    <location>
        <begin position="6"/>
        <end position="330"/>
    </location>
</feature>
<reference evidence="11 12" key="1">
    <citation type="submission" date="2021-06" db="EMBL/GenBank/DDBJ databases">
        <authorList>
            <person name="Palmer J.M."/>
        </authorList>
    </citation>
    <scope>NUCLEOTIDE SEQUENCE [LARGE SCALE GENOMIC DNA]</scope>
    <source>
        <strain evidence="11 12">GA_2019</strain>
        <tissue evidence="11">Muscle</tissue>
    </source>
</reference>
<evidence type="ECO:0000256" key="2">
    <source>
        <dbReference type="ARBA" id="ARBA00022490"/>
    </source>
</evidence>
<evidence type="ECO:0000256" key="6">
    <source>
        <dbReference type="ARBA" id="ARBA00023054"/>
    </source>
</evidence>
<keyword evidence="6" id="KW-0175">Coiled coil</keyword>
<dbReference type="PROSITE" id="PS50067">
    <property type="entry name" value="KINESIN_MOTOR_2"/>
    <property type="match status" value="1"/>
</dbReference>
<feature type="binding site" evidence="9">
    <location>
        <begin position="103"/>
        <end position="110"/>
    </location>
    <ligand>
        <name>ATP</name>
        <dbReference type="ChEBI" id="CHEBI:30616"/>
    </ligand>
</feature>
<dbReference type="InterPro" id="IPR047149">
    <property type="entry name" value="KIF11-like"/>
</dbReference>
<keyword evidence="4 9" id="KW-0547">Nucleotide-binding</keyword>
<keyword evidence="5 9" id="KW-0067">ATP-binding</keyword>
<dbReference type="PANTHER" id="PTHR47970:SF29">
    <property type="entry name" value="KINESIN FAMILY MEMBER 20B"/>
    <property type="match status" value="1"/>
</dbReference>
<keyword evidence="8" id="KW-0206">Cytoskeleton</keyword>
<accession>A0ABV0Q0W0</accession>
<sequence length="330" mass="36802">MKGKEHLQVYLRIRPFSSAESSGGESQDCVTMEPPDTVLLKPPSLSLLARLSSDQSLPQTGQRFQFSKVYGPETTQNELFEGTVKDLVKDVLEGGNSLVFTYGVTNSGKTFTFLDCEAGILPRSLHVIFSSIHDHVFQGLGVKPHRCREFTVLNREQQAEEALFKKNLLKQFKENEKSNISLLNMTNQTLLEGSTVMGTNAAAEDEISLKFKPNTKFSVWVSFCEIYNENIHDLLEVAPSGAPRRAALRLSQDVKGNAFVKGQTGGAVEGFNDVLPQRDYVISFSVLVSLCLDLRWVQVNSAEEAYKVVKLGRRNQSFSSTRLNQLSSRR</sequence>
<keyword evidence="3" id="KW-0597">Phosphoprotein</keyword>
<dbReference type="Proteomes" id="UP001476798">
    <property type="component" value="Unassembled WGS sequence"/>
</dbReference>
<keyword evidence="12" id="KW-1185">Reference proteome</keyword>
<dbReference type="PRINTS" id="PR00380">
    <property type="entry name" value="KINESINHEAVY"/>
</dbReference>
<dbReference type="Gene3D" id="3.40.850.10">
    <property type="entry name" value="Kinesin motor domain"/>
    <property type="match status" value="1"/>
</dbReference>
<evidence type="ECO:0000256" key="8">
    <source>
        <dbReference type="ARBA" id="ARBA00023212"/>
    </source>
</evidence>
<organism evidence="11 12">
    <name type="scientific">Goodea atripinnis</name>
    <dbReference type="NCBI Taxonomy" id="208336"/>
    <lineage>
        <taxon>Eukaryota</taxon>
        <taxon>Metazoa</taxon>
        <taxon>Chordata</taxon>
        <taxon>Craniata</taxon>
        <taxon>Vertebrata</taxon>
        <taxon>Euteleostomi</taxon>
        <taxon>Actinopterygii</taxon>
        <taxon>Neopterygii</taxon>
        <taxon>Teleostei</taxon>
        <taxon>Neoteleostei</taxon>
        <taxon>Acanthomorphata</taxon>
        <taxon>Ovalentaria</taxon>
        <taxon>Atherinomorphae</taxon>
        <taxon>Cyprinodontiformes</taxon>
        <taxon>Goodeidae</taxon>
        <taxon>Goodea</taxon>
    </lineage>
</organism>
<dbReference type="Pfam" id="PF00225">
    <property type="entry name" value="Kinesin"/>
    <property type="match status" value="1"/>
</dbReference>
<evidence type="ECO:0000256" key="7">
    <source>
        <dbReference type="ARBA" id="ARBA00023175"/>
    </source>
</evidence>
<protein>
    <recommendedName>
        <fullName evidence="10">Kinesin motor domain-containing protein</fullName>
    </recommendedName>
</protein>
<comment type="caution">
    <text evidence="11">The sequence shown here is derived from an EMBL/GenBank/DDBJ whole genome shotgun (WGS) entry which is preliminary data.</text>
</comment>
<dbReference type="InterPro" id="IPR036961">
    <property type="entry name" value="Kinesin_motor_dom_sf"/>
</dbReference>
<evidence type="ECO:0000256" key="9">
    <source>
        <dbReference type="PROSITE-ProRule" id="PRU00283"/>
    </source>
</evidence>
<keyword evidence="7 9" id="KW-0505">Motor protein</keyword>
<evidence type="ECO:0000313" key="12">
    <source>
        <dbReference type="Proteomes" id="UP001476798"/>
    </source>
</evidence>
<gene>
    <name evidence="11" type="ORF">GOODEAATRI_025117</name>
</gene>
<evidence type="ECO:0000256" key="1">
    <source>
        <dbReference type="ARBA" id="ARBA00004186"/>
    </source>
</evidence>
<keyword evidence="2" id="KW-0963">Cytoplasm</keyword>
<name>A0ABV0Q0W0_9TELE</name>
<evidence type="ECO:0000313" key="11">
    <source>
        <dbReference type="EMBL" id="MEQ2189423.1"/>
    </source>
</evidence>
<dbReference type="PANTHER" id="PTHR47970">
    <property type="entry name" value="KINESIN-LIKE PROTEIN KIF11"/>
    <property type="match status" value="1"/>
</dbReference>
<dbReference type="SUPFAM" id="SSF52540">
    <property type="entry name" value="P-loop containing nucleoside triphosphate hydrolases"/>
    <property type="match status" value="1"/>
</dbReference>
<comment type="subcellular location">
    <subcellularLocation>
        <location evidence="1">Cytoplasm</location>
        <location evidence="1">Cytoskeleton</location>
        <location evidence="1">Spindle</location>
    </subcellularLocation>
</comment>